<dbReference type="PANTHER" id="PTHR43249:SF1">
    <property type="entry name" value="D-GLUCOSIDE 3-DEHYDROGENASE"/>
    <property type="match status" value="1"/>
</dbReference>
<evidence type="ECO:0000313" key="3">
    <source>
        <dbReference type="EMBL" id="RLE10382.1"/>
    </source>
</evidence>
<dbReference type="Proteomes" id="UP000279422">
    <property type="component" value="Unassembled WGS sequence"/>
</dbReference>
<dbReference type="PANTHER" id="PTHR43249">
    <property type="entry name" value="UDP-N-ACETYL-2-AMINO-2-DEOXY-D-GLUCURONATE OXIDASE"/>
    <property type="match status" value="1"/>
</dbReference>
<dbReference type="AlphaFoldDB" id="A0A497E5X9"/>
<dbReference type="SUPFAM" id="SSF55347">
    <property type="entry name" value="Glyceraldehyde-3-phosphate dehydrogenase-like, C-terminal domain"/>
    <property type="match status" value="1"/>
</dbReference>
<dbReference type="Gene3D" id="3.40.50.720">
    <property type="entry name" value="NAD(P)-binding Rossmann-like Domain"/>
    <property type="match status" value="1"/>
</dbReference>
<dbReference type="Pfam" id="PF01408">
    <property type="entry name" value="GFO_IDH_MocA"/>
    <property type="match status" value="1"/>
</dbReference>
<dbReference type="SUPFAM" id="SSF51735">
    <property type="entry name" value="NAD(P)-binding Rossmann-fold domains"/>
    <property type="match status" value="1"/>
</dbReference>
<dbReference type="Pfam" id="PF22725">
    <property type="entry name" value="GFO_IDH_MocA_C3"/>
    <property type="match status" value="1"/>
</dbReference>
<organism evidence="3 4">
    <name type="scientific">Aerophobetes bacterium</name>
    <dbReference type="NCBI Taxonomy" id="2030807"/>
    <lineage>
        <taxon>Bacteria</taxon>
        <taxon>Candidatus Aerophobota</taxon>
    </lineage>
</organism>
<proteinExistence type="predicted"/>
<gene>
    <name evidence="3" type="ORF">DRJ00_01465</name>
</gene>
<evidence type="ECO:0000259" key="2">
    <source>
        <dbReference type="Pfam" id="PF22725"/>
    </source>
</evidence>
<dbReference type="InterPro" id="IPR052515">
    <property type="entry name" value="Gfo/Idh/MocA_Oxidoreductase"/>
</dbReference>
<feature type="domain" description="Gfo/Idh/MocA-like oxidoreductase N-terminal" evidence="1">
    <location>
        <begin position="3"/>
        <end position="121"/>
    </location>
</feature>
<protein>
    <submittedName>
        <fullName evidence="3">Gfo/Idh/MocA family oxidoreductase</fullName>
    </submittedName>
</protein>
<dbReference type="InterPro" id="IPR000683">
    <property type="entry name" value="Gfo/Idh/MocA-like_OxRdtase_N"/>
</dbReference>
<accession>A0A497E5X9</accession>
<dbReference type="EMBL" id="QMPZ01000009">
    <property type="protein sequence ID" value="RLE10382.1"/>
    <property type="molecule type" value="Genomic_DNA"/>
</dbReference>
<feature type="domain" description="GFO/IDH/MocA-like oxidoreductase" evidence="2">
    <location>
        <begin position="147"/>
        <end position="231"/>
    </location>
</feature>
<dbReference type="GO" id="GO:0000166">
    <property type="term" value="F:nucleotide binding"/>
    <property type="evidence" value="ECO:0007669"/>
    <property type="project" value="InterPro"/>
</dbReference>
<dbReference type="InterPro" id="IPR036291">
    <property type="entry name" value="NAD(P)-bd_dom_sf"/>
</dbReference>
<evidence type="ECO:0000259" key="1">
    <source>
        <dbReference type="Pfam" id="PF01408"/>
    </source>
</evidence>
<reference evidence="3 4" key="1">
    <citation type="submission" date="2018-06" db="EMBL/GenBank/DDBJ databases">
        <title>Extensive metabolic versatility and redundancy in microbially diverse, dynamic hydrothermal sediments.</title>
        <authorList>
            <person name="Dombrowski N."/>
            <person name="Teske A."/>
            <person name="Baker B.J."/>
        </authorList>
    </citation>
    <scope>NUCLEOTIDE SEQUENCE [LARGE SCALE GENOMIC DNA]</scope>
    <source>
        <strain evidence="3">B47_G16</strain>
    </source>
</reference>
<name>A0A497E5X9_UNCAE</name>
<sequence length="321" mass="36162">MAVKVGFIGAGGIARYHAEHLAKIKEARIVAFCDLSKERAEKMAREFGAGSYTDHRRMLEKEELDAVYICIPPFAHQDQEILAAEKGINIFVEKPIALTLKKAEQIEAKVLENKVITSVGYQQRYLDIADRLRLILKGKRAGAFFGYWMGTMPLVSWWRRKEESGGQIIEQTTHIFDMARYLFGEVEKVFAISRTGLMSEVKDYNVEDASSVSLYFKDGLIGTISSACFLSCGFKVGMDIYLKDMVIEYRWGRSLKIIEEKRTEKVLAGNDPGFLEDQVFIEAVRTADPSGIRSDYSDALKTLKLTLAADESLRTGKVVKV</sequence>
<dbReference type="InterPro" id="IPR055170">
    <property type="entry name" value="GFO_IDH_MocA-like_dom"/>
</dbReference>
<comment type="caution">
    <text evidence="3">The sequence shown here is derived from an EMBL/GenBank/DDBJ whole genome shotgun (WGS) entry which is preliminary data.</text>
</comment>
<evidence type="ECO:0000313" key="4">
    <source>
        <dbReference type="Proteomes" id="UP000279422"/>
    </source>
</evidence>
<dbReference type="Gene3D" id="3.30.360.10">
    <property type="entry name" value="Dihydrodipicolinate Reductase, domain 2"/>
    <property type="match status" value="1"/>
</dbReference>